<evidence type="ECO:0000256" key="2">
    <source>
        <dbReference type="ARBA" id="ARBA00022475"/>
    </source>
</evidence>
<evidence type="ECO:0000256" key="6">
    <source>
        <dbReference type="ARBA" id="ARBA00022840"/>
    </source>
</evidence>
<protein>
    <recommendedName>
        <fullName evidence="11">Potassium-transporting ATPase KdpC subunit</fullName>
    </recommendedName>
    <alternativeName>
        <fullName evidence="11">ATP phosphohydrolase [potassium-transporting] C chain</fullName>
    </alternativeName>
    <alternativeName>
        <fullName evidence="11">Potassium-binding and translocating subunit C</fullName>
    </alternativeName>
    <alternativeName>
        <fullName evidence="11">Potassium-translocating ATPase C chain</fullName>
    </alternativeName>
</protein>
<evidence type="ECO:0000256" key="5">
    <source>
        <dbReference type="ARBA" id="ARBA00022741"/>
    </source>
</evidence>
<dbReference type="PANTHER" id="PTHR30042">
    <property type="entry name" value="POTASSIUM-TRANSPORTING ATPASE C CHAIN"/>
    <property type="match status" value="1"/>
</dbReference>
<keyword evidence="10 11" id="KW-0472">Membrane</keyword>
<comment type="subcellular location">
    <subcellularLocation>
        <location evidence="11">Cell membrane</location>
        <topology evidence="11">Single-pass membrane protein</topology>
    </subcellularLocation>
</comment>
<comment type="subunit">
    <text evidence="11">The system is composed of three essential subunits: KdpA, KdpB and KdpC.</text>
</comment>
<evidence type="ECO:0000256" key="3">
    <source>
        <dbReference type="ARBA" id="ARBA00022538"/>
    </source>
</evidence>
<accession>A0A5C4WTF4</accession>
<keyword evidence="6 11" id="KW-0067">ATP-binding</keyword>
<evidence type="ECO:0000256" key="11">
    <source>
        <dbReference type="HAMAP-Rule" id="MF_00276"/>
    </source>
</evidence>
<dbReference type="EMBL" id="VDMQ01000020">
    <property type="protein sequence ID" value="TNM51588.1"/>
    <property type="molecule type" value="Genomic_DNA"/>
</dbReference>
<sequence length="215" mass="22251">MGPILGRQLLTGARMLLVLTLILGLAYPLTLVAIGRLMPGQDAAIRNSAGRVVGNAHLAQPVSGDEWFYPRPSVSNYDGLASGASNLAANSPELVAQIAERRAQVAGREHVDPARIPADALSASASGLDPDISPEYARLQVPRVARETGLSRKDVAAMVEKNTRHPLLGFIGETRVNVVTLNNDLANGTATQVGAESSGAARMSTASSGAGTGGH</sequence>
<reference evidence="13 14" key="1">
    <citation type="submission" date="2019-06" db="EMBL/GenBank/DDBJ databases">
        <authorList>
            <person name="Mardanova A.M."/>
            <person name="Pudova D.S."/>
            <person name="Shagimardanova E.I."/>
            <person name="Gogoleva N.E."/>
            <person name="Lutfullin M.T."/>
            <person name="Hadieva G.F."/>
            <person name="Sharipova M.R."/>
        </authorList>
    </citation>
    <scope>NUCLEOTIDE SEQUENCE [LARGE SCALE GENOMIC DNA]</scope>
    <source>
        <strain evidence="13 14">MG-1</strain>
    </source>
</reference>
<dbReference type="Proteomes" id="UP000314223">
    <property type="component" value="Unassembled WGS sequence"/>
</dbReference>
<keyword evidence="8 11" id="KW-1133">Transmembrane helix</keyword>
<dbReference type="HAMAP" id="MF_00276">
    <property type="entry name" value="KdpC"/>
    <property type="match status" value="1"/>
</dbReference>
<evidence type="ECO:0000256" key="1">
    <source>
        <dbReference type="ARBA" id="ARBA00022448"/>
    </source>
</evidence>
<feature type="region of interest" description="Disordered" evidence="12">
    <location>
        <begin position="193"/>
        <end position="215"/>
    </location>
</feature>
<organism evidence="13 14">
    <name type="scientific">Brevibacterium sediminis</name>
    <dbReference type="NCBI Taxonomy" id="1857024"/>
    <lineage>
        <taxon>Bacteria</taxon>
        <taxon>Bacillati</taxon>
        <taxon>Actinomycetota</taxon>
        <taxon>Actinomycetes</taxon>
        <taxon>Micrococcales</taxon>
        <taxon>Brevibacteriaceae</taxon>
        <taxon>Brevibacterium</taxon>
    </lineage>
</organism>
<dbReference type="PIRSF" id="PIRSF001296">
    <property type="entry name" value="K_ATPase_KdpC"/>
    <property type="match status" value="1"/>
</dbReference>
<dbReference type="GO" id="GO:0008556">
    <property type="term" value="F:P-type potassium transmembrane transporter activity"/>
    <property type="evidence" value="ECO:0007669"/>
    <property type="project" value="InterPro"/>
</dbReference>
<comment type="caution">
    <text evidence="13">The sequence shown here is derived from an EMBL/GenBank/DDBJ whole genome shotgun (WGS) entry which is preliminary data.</text>
</comment>
<keyword evidence="5 11" id="KW-0547">Nucleotide-binding</keyword>
<evidence type="ECO:0000313" key="13">
    <source>
        <dbReference type="EMBL" id="TNM51588.1"/>
    </source>
</evidence>
<evidence type="ECO:0000256" key="4">
    <source>
        <dbReference type="ARBA" id="ARBA00022692"/>
    </source>
</evidence>
<evidence type="ECO:0000256" key="10">
    <source>
        <dbReference type="ARBA" id="ARBA00023136"/>
    </source>
</evidence>
<keyword evidence="1 11" id="KW-0813">Transport</keyword>
<keyword evidence="7 11" id="KW-0630">Potassium</keyword>
<evidence type="ECO:0000256" key="7">
    <source>
        <dbReference type="ARBA" id="ARBA00022958"/>
    </source>
</evidence>
<dbReference type="GO" id="GO:0005886">
    <property type="term" value="C:plasma membrane"/>
    <property type="evidence" value="ECO:0007669"/>
    <property type="project" value="UniProtKB-SubCell"/>
</dbReference>
<keyword evidence="9 11" id="KW-0406">Ion transport</keyword>
<dbReference type="AlphaFoldDB" id="A0A5C4WTF4"/>
<gene>
    <name evidence="11" type="primary">kdpC</name>
    <name evidence="13" type="ORF">FHQ09_18370</name>
</gene>
<comment type="similarity">
    <text evidence="11">Belongs to the KdpC family.</text>
</comment>
<dbReference type="PANTHER" id="PTHR30042:SF2">
    <property type="entry name" value="POTASSIUM-TRANSPORTING ATPASE KDPC SUBUNIT"/>
    <property type="match status" value="1"/>
</dbReference>
<feature type="transmembrane region" description="Helical" evidence="11">
    <location>
        <begin position="15"/>
        <end position="38"/>
    </location>
</feature>
<comment type="function">
    <text evidence="11">Part of the high-affinity ATP-driven potassium transport (or Kdp) system, which catalyzes the hydrolysis of ATP coupled with the electrogenic transport of potassium into the cytoplasm. This subunit acts as a catalytic chaperone that increases the ATP-binding affinity of the ATP-hydrolyzing subunit KdpB by the formation of a transient KdpB/KdpC/ATP ternary complex.</text>
</comment>
<dbReference type="GO" id="GO:0005524">
    <property type="term" value="F:ATP binding"/>
    <property type="evidence" value="ECO:0007669"/>
    <property type="project" value="UniProtKB-UniRule"/>
</dbReference>
<evidence type="ECO:0000256" key="12">
    <source>
        <dbReference type="SAM" id="MobiDB-lite"/>
    </source>
</evidence>
<keyword evidence="3 11" id="KW-0633">Potassium transport</keyword>
<evidence type="ECO:0000256" key="9">
    <source>
        <dbReference type="ARBA" id="ARBA00023065"/>
    </source>
</evidence>
<dbReference type="InterPro" id="IPR003820">
    <property type="entry name" value="KdpC"/>
</dbReference>
<keyword evidence="2 11" id="KW-1003">Cell membrane</keyword>
<name>A0A5C4WTF4_9MICO</name>
<feature type="compositionally biased region" description="Low complexity" evidence="12">
    <location>
        <begin position="197"/>
        <end position="209"/>
    </location>
</feature>
<proteinExistence type="inferred from homology"/>
<keyword evidence="4 11" id="KW-0812">Transmembrane</keyword>
<evidence type="ECO:0000256" key="8">
    <source>
        <dbReference type="ARBA" id="ARBA00022989"/>
    </source>
</evidence>
<dbReference type="RefSeq" id="WP_139470446.1">
    <property type="nucleotide sequence ID" value="NZ_VDMQ01000020.1"/>
</dbReference>
<dbReference type="Pfam" id="PF02669">
    <property type="entry name" value="KdpC"/>
    <property type="match status" value="1"/>
</dbReference>
<evidence type="ECO:0000313" key="14">
    <source>
        <dbReference type="Proteomes" id="UP000314223"/>
    </source>
</evidence>